<sequence length="334" mass="37997">MDPDIKHQLDPFQSLYLSARFPTLTLHIMKKIILFAANGFIGESIIDYTKTNQKDYQIIAVSRKPIPQLPEGYKQVRWDGKTCGPWTKELEGADLVINLAGKSVNCRYTKKNKAEIFASRLDSTRIIGEAIQDCKQKPICWINIASATIYEHSLERPNTEETGLIGKGFSVHVCRAWEKAFFAFRDLPTKQILLRSTIVLGKNGGVYPVLKKLARLGLGGKMGKGNQLISWIHIHDFCRALFFVSESTSSSSIYNIGSPNPVRNELFQKELRKSLHIPYFINQTHWMLKTGALLIGTETELILKSRYVFPQNFIDQGFLFRFPTIQSCLDDLNH</sequence>
<evidence type="ECO:0000313" key="4">
    <source>
        <dbReference type="EMBL" id="TSJ48209.1"/>
    </source>
</evidence>
<dbReference type="Pfam" id="PF08338">
    <property type="entry name" value="DUF1731"/>
    <property type="match status" value="1"/>
</dbReference>
<evidence type="ECO:0000259" key="3">
    <source>
        <dbReference type="Pfam" id="PF08338"/>
    </source>
</evidence>
<comment type="similarity">
    <text evidence="1">Belongs to the NAD(P)-dependent epimerase/dehydratase family. SDR39U1 subfamily.</text>
</comment>
<feature type="domain" description="DUF1731" evidence="3">
    <location>
        <begin position="286"/>
        <end position="332"/>
    </location>
</feature>
<dbReference type="InterPro" id="IPR010099">
    <property type="entry name" value="SDR39U1"/>
</dbReference>
<dbReference type="InterPro" id="IPR013549">
    <property type="entry name" value="DUF1731"/>
</dbReference>
<accession>A0A556N868</accession>
<evidence type="ECO:0000256" key="1">
    <source>
        <dbReference type="ARBA" id="ARBA00009353"/>
    </source>
</evidence>
<dbReference type="AlphaFoldDB" id="A0A556N868"/>
<dbReference type="Pfam" id="PF01370">
    <property type="entry name" value="Epimerase"/>
    <property type="match status" value="1"/>
</dbReference>
<dbReference type="SUPFAM" id="SSF51735">
    <property type="entry name" value="NAD(P)-binding Rossmann-fold domains"/>
    <property type="match status" value="1"/>
</dbReference>
<reference evidence="4 5" key="1">
    <citation type="submission" date="2019-07" db="EMBL/GenBank/DDBJ databases">
        <authorList>
            <person name="Huq M.A."/>
        </authorList>
    </citation>
    <scope>NUCLEOTIDE SEQUENCE [LARGE SCALE GENOMIC DNA]</scope>
    <source>
        <strain evidence="4 5">MAH-3</strain>
    </source>
</reference>
<dbReference type="InterPro" id="IPR001509">
    <property type="entry name" value="Epimerase_deHydtase"/>
</dbReference>
<dbReference type="InterPro" id="IPR036291">
    <property type="entry name" value="NAD(P)-bd_dom_sf"/>
</dbReference>
<evidence type="ECO:0000259" key="2">
    <source>
        <dbReference type="Pfam" id="PF01370"/>
    </source>
</evidence>
<protein>
    <submittedName>
        <fullName evidence="4">TIGR01777 family protein</fullName>
    </submittedName>
</protein>
<evidence type="ECO:0000313" key="5">
    <source>
        <dbReference type="Proteomes" id="UP000316008"/>
    </source>
</evidence>
<organism evidence="4 5">
    <name type="scientific">Fluviicola chungangensis</name>
    <dbReference type="NCBI Taxonomy" id="2597671"/>
    <lineage>
        <taxon>Bacteria</taxon>
        <taxon>Pseudomonadati</taxon>
        <taxon>Bacteroidota</taxon>
        <taxon>Flavobacteriia</taxon>
        <taxon>Flavobacteriales</taxon>
        <taxon>Crocinitomicaceae</taxon>
        <taxon>Fluviicola</taxon>
    </lineage>
</organism>
<dbReference type="PANTHER" id="PTHR11092">
    <property type="entry name" value="SUGAR NUCLEOTIDE EPIMERASE RELATED"/>
    <property type="match status" value="1"/>
</dbReference>
<dbReference type="EMBL" id="VLPL01000001">
    <property type="protein sequence ID" value="TSJ48209.1"/>
    <property type="molecule type" value="Genomic_DNA"/>
</dbReference>
<feature type="domain" description="NAD-dependent epimerase/dehydratase" evidence="2">
    <location>
        <begin position="37"/>
        <end position="257"/>
    </location>
</feature>
<comment type="caution">
    <text evidence="4">The sequence shown here is derived from an EMBL/GenBank/DDBJ whole genome shotgun (WGS) entry which is preliminary data.</text>
</comment>
<name>A0A556N868_9FLAO</name>
<dbReference type="Gene3D" id="3.40.50.720">
    <property type="entry name" value="NAD(P)-binding Rossmann-like Domain"/>
    <property type="match status" value="1"/>
</dbReference>
<dbReference type="OrthoDB" id="9801773at2"/>
<dbReference type="PANTHER" id="PTHR11092:SF0">
    <property type="entry name" value="EPIMERASE FAMILY PROTEIN SDR39U1"/>
    <property type="match status" value="1"/>
</dbReference>
<gene>
    <name evidence="4" type="ORF">FO442_03460</name>
</gene>
<dbReference type="NCBIfam" id="TIGR01777">
    <property type="entry name" value="yfcH"/>
    <property type="match status" value="1"/>
</dbReference>
<dbReference type="Proteomes" id="UP000316008">
    <property type="component" value="Unassembled WGS sequence"/>
</dbReference>
<proteinExistence type="inferred from homology"/>
<keyword evidence="5" id="KW-1185">Reference proteome</keyword>